<comment type="caution">
    <text evidence="4">The sequence shown here is derived from an EMBL/GenBank/DDBJ whole genome shotgun (WGS) entry which is preliminary data.</text>
</comment>
<keyword evidence="2" id="KW-0456">Lyase</keyword>
<evidence type="ECO:0000256" key="2">
    <source>
        <dbReference type="ARBA" id="ARBA00023239"/>
    </source>
</evidence>
<dbReference type="Gene3D" id="3.90.226.10">
    <property type="entry name" value="2-enoyl-CoA Hydratase, Chain A, domain 1"/>
    <property type="match status" value="1"/>
</dbReference>
<evidence type="ECO:0000256" key="1">
    <source>
        <dbReference type="ARBA" id="ARBA00005254"/>
    </source>
</evidence>
<evidence type="ECO:0000313" key="5">
    <source>
        <dbReference type="Proteomes" id="UP001280629"/>
    </source>
</evidence>
<reference evidence="4 5" key="1">
    <citation type="submission" date="2023-06" db="EMBL/GenBank/DDBJ databases">
        <title>Sporosarcina sp. nov., isolated from Korean traditional fermented seafood 'Jeotgal'.</title>
        <authorList>
            <person name="Yang A.-I."/>
            <person name="Shin N.-R."/>
        </authorList>
    </citation>
    <scope>NUCLEOTIDE SEQUENCE [LARGE SCALE GENOMIC DNA]</scope>
    <source>
        <strain evidence="4 5">KCTC3840</strain>
    </source>
</reference>
<dbReference type="PANTHER" id="PTHR11941">
    <property type="entry name" value="ENOYL-COA HYDRATASE-RELATED"/>
    <property type="match status" value="1"/>
</dbReference>
<accession>A0ABU4FYC9</accession>
<protein>
    <submittedName>
        <fullName evidence="4">Enoyl-CoA hydratase-related protein</fullName>
    </submittedName>
</protein>
<dbReference type="SUPFAM" id="SSF52096">
    <property type="entry name" value="ClpP/crotonase"/>
    <property type="match status" value="1"/>
</dbReference>
<dbReference type="RefSeq" id="WP_317935272.1">
    <property type="nucleotide sequence ID" value="NZ_JAUBDH010000003.1"/>
</dbReference>
<proteinExistence type="inferred from homology"/>
<dbReference type="EMBL" id="JAUBDH010000003">
    <property type="protein sequence ID" value="MDW0109728.1"/>
    <property type="molecule type" value="Genomic_DNA"/>
</dbReference>
<dbReference type="PANTHER" id="PTHR11941:SF54">
    <property type="entry name" value="ENOYL-COA HYDRATASE, MITOCHONDRIAL"/>
    <property type="match status" value="1"/>
</dbReference>
<comment type="similarity">
    <text evidence="1 3">Belongs to the enoyl-CoA hydratase/isomerase family.</text>
</comment>
<organism evidence="4 5">
    <name type="scientific">Sporosarcina aquimarina</name>
    <dbReference type="NCBI Taxonomy" id="114975"/>
    <lineage>
        <taxon>Bacteria</taxon>
        <taxon>Bacillati</taxon>
        <taxon>Bacillota</taxon>
        <taxon>Bacilli</taxon>
        <taxon>Bacillales</taxon>
        <taxon>Caryophanaceae</taxon>
        <taxon>Sporosarcina</taxon>
    </lineage>
</organism>
<gene>
    <name evidence="4" type="ORF">QT716_06620</name>
</gene>
<dbReference type="InterPro" id="IPR018376">
    <property type="entry name" value="Enoyl-CoA_hyd/isom_CS"/>
</dbReference>
<name>A0ABU4FYC9_9BACL</name>
<dbReference type="InterPro" id="IPR014748">
    <property type="entry name" value="Enoyl-CoA_hydra_C"/>
</dbReference>
<sequence length="268" mass="28874">MSIREGGSEITTYTNVNVRTENGIMWLTLNRPETRNALDAKTLFEIDSAFSAAELDKEVRVVVIQGAGGKSFAAGADIQQLHDREALEALIPGMQGLYIKIENCSKVTIAAVTGFALGGGCELALACDIRIATKRAKFGLPELNLGIIPGAGGTQRLSRIVGKGRALDMILTGKIIDGEEAERIGLVTYFASEEELIRTVEKVAGDVMKKGPVAVQLVKAAVHKGFDIDSGTAMWMEKLSQAVAFTTEDKREGTLAFLEKRTANFINR</sequence>
<keyword evidence="5" id="KW-1185">Reference proteome</keyword>
<dbReference type="PROSITE" id="PS00166">
    <property type="entry name" value="ENOYL_COA_HYDRATASE"/>
    <property type="match status" value="1"/>
</dbReference>
<dbReference type="Gene3D" id="1.10.12.10">
    <property type="entry name" value="Lyase 2-enoyl-coa Hydratase, Chain A, domain 2"/>
    <property type="match status" value="1"/>
</dbReference>
<dbReference type="CDD" id="cd06558">
    <property type="entry name" value="crotonase-like"/>
    <property type="match status" value="1"/>
</dbReference>
<evidence type="ECO:0000256" key="3">
    <source>
        <dbReference type="RuleBase" id="RU003707"/>
    </source>
</evidence>
<evidence type="ECO:0000313" key="4">
    <source>
        <dbReference type="EMBL" id="MDW0109728.1"/>
    </source>
</evidence>
<dbReference type="InterPro" id="IPR001753">
    <property type="entry name" value="Enoyl-CoA_hydra/iso"/>
</dbReference>
<dbReference type="Pfam" id="PF00378">
    <property type="entry name" value="ECH_1"/>
    <property type="match status" value="1"/>
</dbReference>
<dbReference type="InterPro" id="IPR029045">
    <property type="entry name" value="ClpP/crotonase-like_dom_sf"/>
</dbReference>
<dbReference type="Proteomes" id="UP001280629">
    <property type="component" value="Unassembled WGS sequence"/>
</dbReference>